<gene>
    <name evidence="2" type="ORF">Airi01_076260</name>
</gene>
<dbReference type="Proteomes" id="UP001165135">
    <property type="component" value="Unassembled WGS sequence"/>
</dbReference>
<evidence type="ECO:0000313" key="2">
    <source>
        <dbReference type="EMBL" id="GLY79359.1"/>
    </source>
</evidence>
<keyword evidence="1" id="KW-0812">Transmembrane</keyword>
<dbReference type="EMBL" id="BSTJ01000011">
    <property type="protein sequence ID" value="GLY79359.1"/>
    <property type="molecule type" value="Genomic_DNA"/>
</dbReference>
<feature type="transmembrane region" description="Helical" evidence="1">
    <location>
        <begin position="42"/>
        <end position="60"/>
    </location>
</feature>
<evidence type="ECO:0000313" key="3">
    <source>
        <dbReference type="Proteomes" id="UP001165135"/>
    </source>
</evidence>
<organism evidence="2 3">
    <name type="scientific">Actinoallomurus iriomotensis</name>
    <dbReference type="NCBI Taxonomy" id="478107"/>
    <lineage>
        <taxon>Bacteria</taxon>
        <taxon>Bacillati</taxon>
        <taxon>Actinomycetota</taxon>
        <taxon>Actinomycetes</taxon>
        <taxon>Streptosporangiales</taxon>
        <taxon>Thermomonosporaceae</taxon>
        <taxon>Actinoallomurus</taxon>
    </lineage>
</organism>
<keyword evidence="1" id="KW-0472">Membrane</keyword>
<name>A0A9W6VTQ0_9ACTN</name>
<reference evidence="2" key="1">
    <citation type="submission" date="2023-03" db="EMBL/GenBank/DDBJ databases">
        <title>Actinoallomurus iriomotensis NBRC 103681.</title>
        <authorList>
            <person name="Ichikawa N."/>
            <person name="Sato H."/>
            <person name="Tonouchi N."/>
        </authorList>
    </citation>
    <scope>NUCLEOTIDE SEQUENCE</scope>
    <source>
        <strain evidence="2">NBRC 103681</strain>
    </source>
</reference>
<keyword evidence="1" id="KW-1133">Transmembrane helix</keyword>
<comment type="caution">
    <text evidence="2">The sequence shown here is derived from an EMBL/GenBank/DDBJ whole genome shotgun (WGS) entry which is preliminary data.</text>
</comment>
<evidence type="ECO:0000256" key="1">
    <source>
        <dbReference type="SAM" id="Phobius"/>
    </source>
</evidence>
<dbReference type="AlphaFoldDB" id="A0A9W6VTQ0"/>
<proteinExistence type="predicted"/>
<accession>A0A9W6VTQ0</accession>
<sequence>MPITDRSRIREERSAVFPASGSYGRHSAGMSLNRDFVRRRDMALFLALILVAVGLGIAGWVVKGLFFLLIIGIVVFIADLVFGGIRIGRRHGGTRAVH</sequence>
<protein>
    <submittedName>
        <fullName evidence="2">Uncharacterized protein</fullName>
    </submittedName>
</protein>
<feature type="transmembrane region" description="Helical" evidence="1">
    <location>
        <begin position="66"/>
        <end position="85"/>
    </location>
</feature>